<dbReference type="AlphaFoldDB" id="A0A4S8KW43"/>
<dbReference type="OrthoDB" id="3132236at2759"/>
<dbReference type="EMBL" id="ML179936">
    <property type="protein sequence ID" value="THU80139.1"/>
    <property type="molecule type" value="Genomic_DNA"/>
</dbReference>
<accession>A0A4S8KW43</accession>
<sequence length="338" mass="38338">MNAIISLDDLLFFSTPSLDQHFYHTPGPPPWVDIEVVVVKGVWKGYRATVRDVRRCGSPSGLHLTLELLVGSPNRACREIEVDYENVREPSHWQTLAEYSPLSESKSYYSPNPYFTSQQFHVPYVPSPWPEQPPHTRTPSPSPEQEKISTDEWWNPCQSDPLPQDEDSQAVLHWILDPRLEGHVILVGLVVDPTQTAQEDRTPAWVTVSQGIIYNINNQEIISPDSVTLPRVPPPHTTDAPLLVVIKGSHVGKLVRRIWNFKLDDCPWLILAVVQDGGITGKEKLTGEKLEIQLDDLVCVRESAKAKKWGKQIIRPLWDEARRSGRKPEERFTISFAA</sequence>
<evidence type="ECO:0000313" key="3">
    <source>
        <dbReference type="Proteomes" id="UP000297245"/>
    </source>
</evidence>
<protein>
    <submittedName>
        <fullName evidence="2">Uncharacterized protein</fullName>
    </submittedName>
</protein>
<evidence type="ECO:0000256" key="1">
    <source>
        <dbReference type="SAM" id="MobiDB-lite"/>
    </source>
</evidence>
<keyword evidence="3" id="KW-1185">Reference proteome</keyword>
<name>A0A4S8KW43_DENBC</name>
<reference evidence="2 3" key="1">
    <citation type="journal article" date="2019" name="Nat. Ecol. Evol.">
        <title>Megaphylogeny resolves global patterns of mushroom evolution.</title>
        <authorList>
            <person name="Varga T."/>
            <person name="Krizsan K."/>
            <person name="Foldi C."/>
            <person name="Dima B."/>
            <person name="Sanchez-Garcia M."/>
            <person name="Sanchez-Ramirez S."/>
            <person name="Szollosi G.J."/>
            <person name="Szarkandi J.G."/>
            <person name="Papp V."/>
            <person name="Albert L."/>
            <person name="Andreopoulos W."/>
            <person name="Angelini C."/>
            <person name="Antonin V."/>
            <person name="Barry K.W."/>
            <person name="Bougher N.L."/>
            <person name="Buchanan P."/>
            <person name="Buyck B."/>
            <person name="Bense V."/>
            <person name="Catcheside P."/>
            <person name="Chovatia M."/>
            <person name="Cooper J."/>
            <person name="Damon W."/>
            <person name="Desjardin D."/>
            <person name="Finy P."/>
            <person name="Geml J."/>
            <person name="Haridas S."/>
            <person name="Hughes K."/>
            <person name="Justo A."/>
            <person name="Karasinski D."/>
            <person name="Kautmanova I."/>
            <person name="Kiss B."/>
            <person name="Kocsube S."/>
            <person name="Kotiranta H."/>
            <person name="LaButti K.M."/>
            <person name="Lechner B.E."/>
            <person name="Liimatainen K."/>
            <person name="Lipzen A."/>
            <person name="Lukacs Z."/>
            <person name="Mihaltcheva S."/>
            <person name="Morgado L.N."/>
            <person name="Niskanen T."/>
            <person name="Noordeloos M.E."/>
            <person name="Ohm R.A."/>
            <person name="Ortiz-Santana B."/>
            <person name="Ovrebo C."/>
            <person name="Racz N."/>
            <person name="Riley R."/>
            <person name="Savchenko A."/>
            <person name="Shiryaev A."/>
            <person name="Soop K."/>
            <person name="Spirin V."/>
            <person name="Szebenyi C."/>
            <person name="Tomsovsky M."/>
            <person name="Tulloss R.E."/>
            <person name="Uehling J."/>
            <person name="Grigoriev I.V."/>
            <person name="Vagvolgyi C."/>
            <person name="Papp T."/>
            <person name="Martin F.M."/>
            <person name="Miettinen O."/>
            <person name="Hibbett D.S."/>
            <person name="Nagy L.G."/>
        </authorList>
    </citation>
    <scope>NUCLEOTIDE SEQUENCE [LARGE SCALE GENOMIC DNA]</scope>
    <source>
        <strain evidence="2 3">CBS 962.96</strain>
    </source>
</reference>
<proteinExistence type="predicted"/>
<gene>
    <name evidence="2" type="ORF">K435DRAFT_874685</name>
</gene>
<dbReference type="Proteomes" id="UP000297245">
    <property type="component" value="Unassembled WGS sequence"/>
</dbReference>
<feature type="region of interest" description="Disordered" evidence="1">
    <location>
        <begin position="126"/>
        <end position="163"/>
    </location>
</feature>
<organism evidence="2 3">
    <name type="scientific">Dendrothele bispora (strain CBS 962.96)</name>
    <dbReference type="NCBI Taxonomy" id="1314807"/>
    <lineage>
        <taxon>Eukaryota</taxon>
        <taxon>Fungi</taxon>
        <taxon>Dikarya</taxon>
        <taxon>Basidiomycota</taxon>
        <taxon>Agaricomycotina</taxon>
        <taxon>Agaricomycetes</taxon>
        <taxon>Agaricomycetidae</taxon>
        <taxon>Agaricales</taxon>
        <taxon>Agaricales incertae sedis</taxon>
        <taxon>Dendrothele</taxon>
    </lineage>
</organism>
<evidence type="ECO:0000313" key="2">
    <source>
        <dbReference type="EMBL" id="THU80139.1"/>
    </source>
</evidence>